<evidence type="ECO:0000313" key="7">
    <source>
        <dbReference type="Proteomes" id="UP001059380"/>
    </source>
</evidence>
<dbReference type="InterPro" id="IPR005467">
    <property type="entry name" value="His_kinase_dom"/>
</dbReference>
<comment type="catalytic activity">
    <reaction evidence="1">
        <text>ATP + protein L-histidine = ADP + protein N-phospho-L-histidine.</text>
        <dbReference type="EC" id="2.7.13.3"/>
    </reaction>
</comment>
<dbReference type="EMBL" id="CP093313">
    <property type="protein sequence ID" value="UWZ82212.1"/>
    <property type="molecule type" value="Genomic_DNA"/>
</dbReference>
<dbReference type="GO" id="GO:0000155">
    <property type="term" value="F:phosphorelay sensor kinase activity"/>
    <property type="evidence" value="ECO:0007669"/>
    <property type="project" value="TreeGrafter"/>
</dbReference>
<dbReference type="InterPro" id="IPR003594">
    <property type="entry name" value="HATPase_dom"/>
</dbReference>
<evidence type="ECO:0000259" key="5">
    <source>
        <dbReference type="PROSITE" id="PS50109"/>
    </source>
</evidence>
<dbReference type="InterPro" id="IPR036890">
    <property type="entry name" value="HATPase_C_sf"/>
</dbReference>
<dbReference type="SUPFAM" id="SSF55874">
    <property type="entry name" value="ATPase domain of HSP90 chaperone/DNA topoisomerase II/histidine kinase"/>
    <property type="match status" value="1"/>
</dbReference>
<keyword evidence="7" id="KW-1185">Reference proteome</keyword>
<organism evidence="6 7">
    <name type="scientific">Occallatibacter riparius</name>
    <dbReference type="NCBI Taxonomy" id="1002689"/>
    <lineage>
        <taxon>Bacteria</taxon>
        <taxon>Pseudomonadati</taxon>
        <taxon>Acidobacteriota</taxon>
        <taxon>Terriglobia</taxon>
        <taxon>Terriglobales</taxon>
        <taxon>Acidobacteriaceae</taxon>
        <taxon>Occallatibacter</taxon>
    </lineage>
</organism>
<dbReference type="SMART" id="SM00387">
    <property type="entry name" value="HATPase_c"/>
    <property type="match status" value="1"/>
</dbReference>
<dbReference type="Gene3D" id="3.30.565.10">
    <property type="entry name" value="Histidine kinase-like ATPase, C-terminal domain"/>
    <property type="match status" value="1"/>
</dbReference>
<keyword evidence="6" id="KW-0418">Kinase</keyword>
<feature type="compositionally biased region" description="Polar residues" evidence="4">
    <location>
        <begin position="113"/>
        <end position="124"/>
    </location>
</feature>
<keyword evidence="6" id="KW-0808">Transferase</keyword>
<dbReference type="KEGG" id="orp:MOP44_16705"/>
<dbReference type="PRINTS" id="PR00344">
    <property type="entry name" value="BCTRLSENSOR"/>
</dbReference>
<protein>
    <recommendedName>
        <fullName evidence="2">histidine kinase</fullName>
        <ecNumber evidence="2">2.7.13.3</ecNumber>
    </recommendedName>
</protein>
<evidence type="ECO:0000256" key="3">
    <source>
        <dbReference type="ARBA" id="ARBA00022553"/>
    </source>
</evidence>
<accession>A0A9J7BGW0</accession>
<feature type="region of interest" description="Disordered" evidence="4">
    <location>
        <begin position="112"/>
        <end position="131"/>
    </location>
</feature>
<dbReference type="PANTHER" id="PTHR43547:SF2">
    <property type="entry name" value="HYBRID SIGNAL TRANSDUCTION HISTIDINE KINASE C"/>
    <property type="match status" value="1"/>
</dbReference>
<dbReference type="AlphaFoldDB" id="A0A9J7BGW0"/>
<evidence type="ECO:0000256" key="4">
    <source>
        <dbReference type="SAM" id="MobiDB-lite"/>
    </source>
</evidence>
<evidence type="ECO:0000256" key="1">
    <source>
        <dbReference type="ARBA" id="ARBA00000085"/>
    </source>
</evidence>
<sequence length="298" mass="31809">MQQIETSQQETSSTARSSQRIVAVVETLAAMKHRGGTVSEVAHDARNMVTALALYCDLLAEPGVLAESHAHYANELRLVAAASRRLVEKLMSLDLSDSTWLEPVASDGFLPQNRLSARPTSRAGSLSDPVPQDRIENLQQDLLDNYNLLDALTGPSVAIGIRTEGGARPVRLSREDLTRVLVNLVKNADEAMGKTGTIEITLRELPGAHGKIATAVLAVEDSGPGIREDMLETIFDSGYTTHAHDTDDAPDGGWPATHHGLGLAITRSLVEAAGGTIRAANRPQGGAQFTIELPVSDQ</sequence>
<dbReference type="Proteomes" id="UP001059380">
    <property type="component" value="Chromosome"/>
</dbReference>
<evidence type="ECO:0000313" key="6">
    <source>
        <dbReference type="EMBL" id="UWZ82212.1"/>
    </source>
</evidence>
<dbReference type="PROSITE" id="PS50109">
    <property type="entry name" value="HIS_KIN"/>
    <property type="match status" value="1"/>
</dbReference>
<dbReference type="PANTHER" id="PTHR43547">
    <property type="entry name" value="TWO-COMPONENT HISTIDINE KINASE"/>
    <property type="match status" value="1"/>
</dbReference>
<dbReference type="InterPro" id="IPR004358">
    <property type="entry name" value="Sig_transdc_His_kin-like_C"/>
</dbReference>
<feature type="domain" description="Histidine kinase" evidence="5">
    <location>
        <begin position="40"/>
        <end position="297"/>
    </location>
</feature>
<dbReference type="EC" id="2.7.13.3" evidence="2"/>
<evidence type="ECO:0000256" key="2">
    <source>
        <dbReference type="ARBA" id="ARBA00012438"/>
    </source>
</evidence>
<name>A0A9J7BGW0_9BACT</name>
<dbReference type="Pfam" id="PF02518">
    <property type="entry name" value="HATPase_c"/>
    <property type="match status" value="1"/>
</dbReference>
<reference evidence="6" key="1">
    <citation type="submission" date="2021-04" db="EMBL/GenBank/DDBJ databases">
        <title>Phylogenetic analysis of Acidobacteriaceae.</title>
        <authorList>
            <person name="Qiu L."/>
            <person name="Zhang Q."/>
        </authorList>
    </citation>
    <scope>NUCLEOTIDE SEQUENCE</scope>
    <source>
        <strain evidence="6">DSM 25168</strain>
    </source>
</reference>
<dbReference type="RefSeq" id="WP_260791355.1">
    <property type="nucleotide sequence ID" value="NZ_CP093313.1"/>
</dbReference>
<gene>
    <name evidence="6" type="ORF">MOP44_16705</name>
</gene>
<proteinExistence type="predicted"/>
<keyword evidence="3" id="KW-0597">Phosphoprotein</keyword>